<dbReference type="GeneID" id="19464751"/>
<protein>
    <submittedName>
        <fullName evidence="1">Uncharacterized protein</fullName>
    </submittedName>
</protein>
<evidence type="ECO:0000313" key="2">
    <source>
        <dbReference type="Proteomes" id="UP000016922"/>
    </source>
</evidence>
<dbReference type="HOGENOM" id="CLU_1190012_0_0_1"/>
<keyword evidence="2" id="KW-1185">Reference proteome</keyword>
<sequence>MSDTPERQRFIDFANNFPHEWLTNKDVLPGVGTSQKYRVYNDDRTQAWDFKLIADSLGLPGVRYWHRVEIREEEVPDDPNAITSFPTRAIILIPRGRRDMSHSGLRDFLITAYDEKEFAANAAGFHSTALRWSARNVVATLQTTNIDLYPNVQLYSHELNVSDSNGKRTIRLESFPDHPFTDIPATMACYVTNERYYDSV</sequence>
<dbReference type="EMBL" id="KE145353">
    <property type="protein sequence ID" value="EPE36359.1"/>
    <property type="molecule type" value="Genomic_DNA"/>
</dbReference>
<reference evidence="1 2" key="1">
    <citation type="journal article" date="2013" name="BMC Genomics">
        <title>Genomics-driven discovery of the pneumocandin biosynthetic gene cluster in the fungus Glarea lozoyensis.</title>
        <authorList>
            <person name="Chen L."/>
            <person name="Yue Q."/>
            <person name="Zhang X."/>
            <person name="Xiang M."/>
            <person name="Wang C."/>
            <person name="Li S."/>
            <person name="Che Y."/>
            <person name="Ortiz-Lopez F.J."/>
            <person name="Bills G.F."/>
            <person name="Liu X."/>
            <person name="An Z."/>
        </authorList>
    </citation>
    <scope>NUCLEOTIDE SEQUENCE [LARGE SCALE GENOMIC DNA]</scope>
    <source>
        <strain evidence="2">ATCC 20868 / MF5171</strain>
    </source>
</reference>
<proteinExistence type="predicted"/>
<name>S3DGV8_GLAL2</name>
<organism evidence="1 2">
    <name type="scientific">Glarea lozoyensis (strain ATCC 20868 / MF5171)</name>
    <dbReference type="NCBI Taxonomy" id="1116229"/>
    <lineage>
        <taxon>Eukaryota</taxon>
        <taxon>Fungi</taxon>
        <taxon>Dikarya</taxon>
        <taxon>Ascomycota</taxon>
        <taxon>Pezizomycotina</taxon>
        <taxon>Leotiomycetes</taxon>
        <taxon>Helotiales</taxon>
        <taxon>Helotiaceae</taxon>
        <taxon>Glarea</taxon>
    </lineage>
</organism>
<dbReference type="AlphaFoldDB" id="S3DGV8"/>
<accession>S3DGV8</accession>
<dbReference type="Proteomes" id="UP000016922">
    <property type="component" value="Unassembled WGS sequence"/>
</dbReference>
<gene>
    <name evidence="1" type="ORF">GLAREA_05697</name>
</gene>
<dbReference type="KEGG" id="glz:GLAREA_05697"/>
<evidence type="ECO:0000313" key="1">
    <source>
        <dbReference type="EMBL" id="EPE36359.1"/>
    </source>
</evidence>
<dbReference type="RefSeq" id="XP_008077177.1">
    <property type="nucleotide sequence ID" value="XM_008078986.1"/>
</dbReference>